<reference evidence="3" key="1">
    <citation type="submission" date="2019-06" db="EMBL/GenBank/DDBJ databases">
        <authorList>
            <person name="Broberg M."/>
        </authorList>
    </citation>
    <scope>NUCLEOTIDE SEQUENCE [LARGE SCALE GENOMIC DNA]</scope>
</reference>
<name>A0A9N9W9P2_9HYPO</name>
<comment type="caution">
    <text evidence="2">The sequence shown here is derived from an EMBL/GenBank/DDBJ whole genome shotgun (WGS) entry which is preliminary data.</text>
</comment>
<dbReference type="Proteomes" id="UP000775872">
    <property type="component" value="Unassembled WGS sequence"/>
</dbReference>
<sequence>MSNRSSPGLTDLISSYAILPTLATWVSTVDLYHLALTNRVHHSHILGSPTLFKKLRSFCLCDGRGLIKRQNFQSPYRSIPRAGEWTRNSHLTSDEEIEVKLYNAKCDEGGALPCVKCGINICEECRYYRRAKPSYQTRRPHLDNARQISNIMCLCPNCDSAVEEEAKGQFLYELCNCDPWARWICTRCKTEESVFDAEYFGNHTLKEFHWEDLGTGENEDPGRRNRERGTAHGDGEGESSDLDEQEDSGSDDWDRPSMTIIDHAFEVADPDYPNWTQDGNGHYPNPYPKLGYTHEGDDIQETSV</sequence>
<organism evidence="2 3">
    <name type="scientific">Clonostachys solani</name>
    <dbReference type="NCBI Taxonomy" id="160281"/>
    <lineage>
        <taxon>Eukaryota</taxon>
        <taxon>Fungi</taxon>
        <taxon>Dikarya</taxon>
        <taxon>Ascomycota</taxon>
        <taxon>Pezizomycotina</taxon>
        <taxon>Sordariomycetes</taxon>
        <taxon>Hypocreomycetidae</taxon>
        <taxon>Hypocreales</taxon>
        <taxon>Bionectriaceae</taxon>
        <taxon>Clonostachys</taxon>
    </lineage>
</organism>
<keyword evidence="3" id="KW-1185">Reference proteome</keyword>
<gene>
    <name evidence="2" type="ORF">CSOL1703_00012678</name>
</gene>
<reference evidence="2 3" key="2">
    <citation type="submission" date="2021-10" db="EMBL/GenBank/DDBJ databases">
        <authorList>
            <person name="Piombo E."/>
        </authorList>
    </citation>
    <scope>NUCLEOTIDE SEQUENCE [LARGE SCALE GENOMIC DNA]</scope>
</reference>
<evidence type="ECO:0000256" key="1">
    <source>
        <dbReference type="SAM" id="MobiDB-lite"/>
    </source>
</evidence>
<accession>A0A9N9W9P2</accession>
<dbReference type="EMBL" id="CABFOC020000013">
    <property type="protein sequence ID" value="CAH0046045.1"/>
    <property type="molecule type" value="Genomic_DNA"/>
</dbReference>
<evidence type="ECO:0000313" key="2">
    <source>
        <dbReference type="EMBL" id="CAH0046045.1"/>
    </source>
</evidence>
<proteinExistence type="predicted"/>
<feature type="compositionally biased region" description="Basic and acidic residues" evidence="1">
    <location>
        <begin position="220"/>
        <end position="235"/>
    </location>
</feature>
<feature type="region of interest" description="Disordered" evidence="1">
    <location>
        <begin position="211"/>
        <end position="304"/>
    </location>
</feature>
<evidence type="ECO:0000313" key="3">
    <source>
        <dbReference type="Proteomes" id="UP000775872"/>
    </source>
</evidence>
<dbReference type="AlphaFoldDB" id="A0A9N9W9P2"/>
<feature type="compositionally biased region" description="Acidic residues" evidence="1">
    <location>
        <begin position="236"/>
        <end position="251"/>
    </location>
</feature>
<dbReference type="OrthoDB" id="3678990at2759"/>
<protein>
    <submittedName>
        <fullName evidence="2">Uncharacterized protein</fullName>
    </submittedName>
</protein>